<feature type="compositionally biased region" description="Polar residues" evidence="1">
    <location>
        <begin position="80"/>
        <end position="91"/>
    </location>
</feature>
<protein>
    <submittedName>
        <fullName evidence="2">Uncharacterized protein</fullName>
    </submittedName>
</protein>
<organism evidence="2 3">
    <name type="scientific">Entamoeba histolytica HM-1:IMSS-B</name>
    <dbReference type="NCBI Taxonomy" id="885319"/>
    <lineage>
        <taxon>Eukaryota</taxon>
        <taxon>Amoebozoa</taxon>
        <taxon>Evosea</taxon>
        <taxon>Archamoebae</taxon>
        <taxon>Mastigamoebida</taxon>
        <taxon>Entamoebidae</taxon>
        <taxon>Entamoeba</taxon>
    </lineage>
</organism>
<proteinExistence type="predicted"/>
<dbReference type="EMBL" id="KB610382">
    <property type="protein sequence ID" value="EMH76262.1"/>
    <property type="molecule type" value="Genomic_DNA"/>
</dbReference>
<sequence>MNEKEDEDIDYEQIRRRYFNSQPPIRIRTIKPAKSEPIPKDHYELFHQSSKPIPIKCHSPQSPSIFMPPHEYKKLHPEDSYSNSPPSEERV</sequence>
<evidence type="ECO:0000313" key="3">
    <source>
        <dbReference type="Proteomes" id="UP000030781"/>
    </source>
</evidence>
<gene>
    <name evidence="2" type="ORF">EHI8A_121950</name>
</gene>
<name>M3UX91_ENTH1</name>
<evidence type="ECO:0000313" key="2">
    <source>
        <dbReference type="EMBL" id="EMH76262.1"/>
    </source>
</evidence>
<dbReference type="VEuPathDB" id="AmoebaDB:EHI8A_121950"/>
<evidence type="ECO:0000256" key="1">
    <source>
        <dbReference type="SAM" id="MobiDB-lite"/>
    </source>
</evidence>
<feature type="compositionally biased region" description="Basic and acidic residues" evidence="1">
    <location>
        <begin position="70"/>
        <end position="79"/>
    </location>
</feature>
<reference evidence="2 3" key="1">
    <citation type="submission" date="2013-01" db="EMBL/GenBank/DDBJ databases">
        <authorList>
            <person name="Hannick L."/>
            <person name="Zafar N."/>
            <person name="Lorenzi H."/>
            <person name="Ali I.A."/>
            <person name="Petri W.P."/>
            <person name="Caler E."/>
        </authorList>
    </citation>
    <scope>NUCLEOTIDE SEQUENCE [LARGE SCALE GENOMIC DNA]</scope>
    <source>
        <strain evidence="3">HM3:IMSS-B</strain>
    </source>
</reference>
<dbReference type="Proteomes" id="UP000030781">
    <property type="component" value="Unassembled WGS sequence"/>
</dbReference>
<accession>M3UX91</accession>
<feature type="region of interest" description="Disordered" evidence="1">
    <location>
        <begin position="58"/>
        <end position="91"/>
    </location>
</feature>
<dbReference type="AlphaFoldDB" id="M3UX91"/>